<dbReference type="Proteomes" id="UP000796880">
    <property type="component" value="Unassembled WGS sequence"/>
</dbReference>
<sequence length="78" mass="8939">MLGKIVCSRGEVSDAESHYKPSKKGSKVDPIALSDLENLYRLGSLVREGKRRDVKYDEAVRRKFMKELEKDDFDCNTS</sequence>
<protein>
    <submittedName>
        <fullName evidence="2">Uncharacterized protein</fullName>
    </submittedName>
</protein>
<dbReference type="EMBL" id="VOIH02000011">
    <property type="protein sequence ID" value="KAF3433467.1"/>
    <property type="molecule type" value="Genomic_DNA"/>
</dbReference>
<dbReference type="AlphaFoldDB" id="A0A8K0GLC1"/>
<evidence type="ECO:0000313" key="2">
    <source>
        <dbReference type="EMBL" id="KAF3433467.1"/>
    </source>
</evidence>
<feature type="region of interest" description="Disordered" evidence="1">
    <location>
        <begin position="1"/>
        <end position="28"/>
    </location>
</feature>
<keyword evidence="3" id="KW-1185">Reference proteome</keyword>
<gene>
    <name evidence="2" type="ORF">FNV43_RR24569</name>
</gene>
<name>A0A8K0GLC1_9ROSA</name>
<comment type="caution">
    <text evidence="2">The sequence shown here is derived from an EMBL/GenBank/DDBJ whole genome shotgun (WGS) entry which is preliminary data.</text>
</comment>
<organism evidence="2 3">
    <name type="scientific">Rhamnella rubrinervis</name>
    <dbReference type="NCBI Taxonomy" id="2594499"/>
    <lineage>
        <taxon>Eukaryota</taxon>
        <taxon>Viridiplantae</taxon>
        <taxon>Streptophyta</taxon>
        <taxon>Embryophyta</taxon>
        <taxon>Tracheophyta</taxon>
        <taxon>Spermatophyta</taxon>
        <taxon>Magnoliopsida</taxon>
        <taxon>eudicotyledons</taxon>
        <taxon>Gunneridae</taxon>
        <taxon>Pentapetalae</taxon>
        <taxon>rosids</taxon>
        <taxon>fabids</taxon>
        <taxon>Rosales</taxon>
        <taxon>Rhamnaceae</taxon>
        <taxon>rhamnoid group</taxon>
        <taxon>Rhamneae</taxon>
        <taxon>Rhamnella</taxon>
    </lineage>
</organism>
<accession>A0A8K0GLC1</accession>
<evidence type="ECO:0000256" key="1">
    <source>
        <dbReference type="SAM" id="MobiDB-lite"/>
    </source>
</evidence>
<evidence type="ECO:0000313" key="3">
    <source>
        <dbReference type="Proteomes" id="UP000796880"/>
    </source>
</evidence>
<reference evidence="2" key="1">
    <citation type="submission" date="2020-03" db="EMBL/GenBank/DDBJ databases">
        <title>A high-quality chromosome-level genome assembly of a woody plant with both climbing and erect habits, Rhamnella rubrinervis.</title>
        <authorList>
            <person name="Lu Z."/>
            <person name="Yang Y."/>
            <person name="Zhu X."/>
            <person name="Sun Y."/>
        </authorList>
    </citation>
    <scope>NUCLEOTIDE SEQUENCE</scope>
    <source>
        <strain evidence="2">BYM</strain>
        <tissue evidence="2">Leaf</tissue>
    </source>
</reference>
<proteinExistence type="predicted"/>